<dbReference type="GO" id="GO:0008168">
    <property type="term" value="F:methyltransferase activity"/>
    <property type="evidence" value="ECO:0007669"/>
    <property type="project" value="UniProtKB-KW"/>
</dbReference>
<organism evidence="3 4">
    <name type="scientific">Leptospira gomenensis</name>
    <dbReference type="NCBI Taxonomy" id="2484974"/>
    <lineage>
        <taxon>Bacteria</taxon>
        <taxon>Pseudomonadati</taxon>
        <taxon>Spirochaetota</taxon>
        <taxon>Spirochaetia</taxon>
        <taxon>Leptospirales</taxon>
        <taxon>Leptospiraceae</taxon>
        <taxon>Leptospira</taxon>
    </lineage>
</organism>
<keyword evidence="1" id="KW-0812">Transmembrane</keyword>
<keyword evidence="1" id="KW-0472">Membrane</keyword>
<evidence type="ECO:0000313" key="3">
    <source>
        <dbReference type="EMBL" id="TGK35444.1"/>
    </source>
</evidence>
<name>A0A5F1Z0V3_9LEPT</name>
<comment type="caution">
    <text evidence="3">The sequence shown here is derived from an EMBL/GenBank/DDBJ whole genome shotgun (WGS) entry which is preliminary data.</text>
</comment>
<feature type="transmembrane region" description="Helical" evidence="1">
    <location>
        <begin position="17"/>
        <end position="36"/>
    </location>
</feature>
<dbReference type="InterPro" id="IPR050508">
    <property type="entry name" value="Methyltransf_Superfamily"/>
</dbReference>
<dbReference type="EMBL" id="RQFA01000028">
    <property type="protein sequence ID" value="TGK35444.1"/>
    <property type="molecule type" value="Genomic_DNA"/>
</dbReference>
<gene>
    <name evidence="3" type="ORF">EHQ17_05770</name>
</gene>
<dbReference type="InterPro" id="IPR029063">
    <property type="entry name" value="SAM-dependent_MTases_sf"/>
</dbReference>
<evidence type="ECO:0000259" key="2">
    <source>
        <dbReference type="Pfam" id="PF13649"/>
    </source>
</evidence>
<protein>
    <submittedName>
        <fullName evidence="3">Class I SAM-dependent methyltransferase</fullName>
    </submittedName>
</protein>
<dbReference type="InterPro" id="IPR041698">
    <property type="entry name" value="Methyltransf_25"/>
</dbReference>
<dbReference type="Pfam" id="PF13649">
    <property type="entry name" value="Methyltransf_25"/>
    <property type="match status" value="1"/>
</dbReference>
<dbReference type="OrthoDB" id="421066at2"/>
<dbReference type="PANTHER" id="PTHR42912">
    <property type="entry name" value="METHYLTRANSFERASE"/>
    <property type="match status" value="1"/>
</dbReference>
<feature type="domain" description="Methyltransferase" evidence="2">
    <location>
        <begin position="52"/>
        <end position="141"/>
    </location>
</feature>
<keyword evidence="4" id="KW-1185">Reference proteome</keyword>
<dbReference type="CDD" id="cd02440">
    <property type="entry name" value="AdoMet_MTases"/>
    <property type="match status" value="1"/>
</dbReference>
<dbReference type="Gene3D" id="3.40.50.150">
    <property type="entry name" value="Vaccinia Virus protein VP39"/>
    <property type="match status" value="1"/>
</dbReference>
<dbReference type="RefSeq" id="WP_135590452.1">
    <property type="nucleotide sequence ID" value="NZ_RQEZ01000037.1"/>
</dbReference>
<dbReference type="GO" id="GO:0032259">
    <property type="term" value="P:methylation"/>
    <property type="evidence" value="ECO:0007669"/>
    <property type="project" value="UniProtKB-KW"/>
</dbReference>
<reference evidence="3" key="1">
    <citation type="journal article" date="2019" name="PLoS Negl. Trop. Dis.">
        <title>Revisiting the worldwide diversity of Leptospira species in the environment.</title>
        <authorList>
            <person name="Vincent A.T."/>
            <person name="Schiettekatte O."/>
            <person name="Bourhy P."/>
            <person name="Veyrier F.J."/>
            <person name="Picardeau M."/>
        </authorList>
    </citation>
    <scope>NUCLEOTIDE SEQUENCE [LARGE SCALE GENOMIC DNA]</scope>
    <source>
        <strain evidence="3">201800299</strain>
    </source>
</reference>
<dbReference type="SUPFAM" id="SSF53335">
    <property type="entry name" value="S-adenosyl-L-methionine-dependent methyltransferases"/>
    <property type="match status" value="1"/>
</dbReference>
<evidence type="ECO:0000256" key="1">
    <source>
        <dbReference type="SAM" id="Phobius"/>
    </source>
</evidence>
<accession>A0A5F1Z0V3</accession>
<keyword evidence="3" id="KW-0489">Methyltransferase</keyword>
<keyword evidence="3" id="KW-0808">Transferase</keyword>
<evidence type="ECO:0000313" key="4">
    <source>
        <dbReference type="Proteomes" id="UP000298277"/>
    </source>
</evidence>
<keyword evidence="1" id="KW-1133">Transmembrane helix</keyword>
<dbReference type="Proteomes" id="UP000298277">
    <property type="component" value="Unassembled WGS sequence"/>
</dbReference>
<dbReference type="AlphaFoldDB" id="A0A5F1Z0V3"/>
<proteinExistence type="predicted"/>
<sequence>MNRNLSIALYEKRFVPFLYDCLIFVMFLPFGGIGNIRRETVNSFIHLPRKRVLEAGCGTGSMTKFLYESGCIVSAFDGSEKMLKRASSKVPNAKFSIGFIENYESEDTFDFVVFAFVLHELDEESRENVLEKYKRNLRPGGKIVILDHSVPKQGNVSRFWKWFLLKLEPPSVRICVENGYGDLLERLGFRVSEVRTLAAGTATYWIAEPESVQ</sequence>